<feature type="compositionally biased region" description="Basic and acidic residues" evidence="1">
    <location>
        <begin position="209"/>
        <end position="228"/>
    </location>
</feature>
<keyword evidence="2" id="KW-0812">Transmembrane</keyword>
<feature type="compositionally biased region" description="Polar residues" evidence="1">
    <location>
        <begin position="272"/>
        <end position="282"/>
    </location>
</feature>
<feature type="compositionally biased region" description="Basic and acidic residues" evidence="1">
    <location>
        <begin position="174"/>
        <end position="193"/>
    </location>
</feature>
<keyword evidence="4" id="KW-1185">Reference proteome</keyword>
<feature type="transmembrane region" description="Helical" evidence="2">
    <location>
        <begin position="20"/>
        <end position="37"/>
    </location>
</feature>
<feature type="compositionally biased region" description="Polar residues" evidence="1">
    <location>
        <begin position="319"/>
        <end position="338"/>
    </location>
</feature>
<feature type="compositionally biased region" description="Basic and acidic residues" evidence="1">
    <location>
        <begin position="97"/>
        <end position="107"/>
    </location>
</feature>
<feature type="compositionally biased region" description="Polar residues" evidence="1">
    <location>
        <begin position="500"/>
        <end position="511"/>
    </location>
</feature>
<feature type="region of interest" description="Disordered" evidence="1">
    <location>
        <begin position="433"/>
        <end position="589"/>
    </location>
</feature>
<keyword evidence="2" id="KW-1133">Transmembrane helix</keyword>
<feature type="region of interest" description="Disordered" evidence="1">
    <location>
        <begin position="46"/>
        <end position="419"/>
    </location>
</feature>
<feature type="compositionally biased region" description="Polar residues" evidence="1">
    <location>
        <begin position="347"/>
        <end position="377"/>
    </location>
</feature>
<dbReference type="AlphaFoldDB" id="A0A9Q0VUE5"/>
<proteinExistence type="predicted"/>
<evidence type="ECO:0000256" key="2">
    <source>
        <dbReference type="SAM" id="Phobius"/>
    </source>
</evidence>
<dbReference type="PANTHER" id="PTHR33700">
    <property type="entry name" value="MYB-LIKE PROTEIN X"/>
    <property type="match status" value="1"/>
</dbReference>
<dbReference type="PANTHER" id="PTHR33700:SF4">
    <property type="entry name" value="MYB-LIKE PROTEIN X"/>
    <property type="match status" value="1"/>
</dbReference>
<feature type="compositionally biased region" description="Basic and acidic residues" evidence="1">
    <location>
        <begin position="120"/>
        <end position="154"/>
    </location>
</feature>
<evidence type="ECO:0000256" key="1">
    <source>
        <dbReference type="SAM" id="MobiDB-lite"/>
    </source>
</evidence>
<gene>
    <name evidence="3" type="ORF">OIU79_027486</name>
</gene>
<feature type="compositionally biased region" description="Polar residues" evidence="1">
    <location>
        <begin position="391"/>
        <end position="419"/>
    </location>
</feature>
<name>A0A9Q0VUE5_SALPP</name>
<feature type="compositionally biased region" description="Acidic residues" evidence="1">
    <location>
        <begin position="155"/>
        <end position="164"/>
    </location>
</feature>
<feature type="compositionally biased region" description="Basic and acidic residues" evidence="1">
    <location>
        <begin position="236"/>
        <end position="267"/>
    </location>
</feature>
<feature type="compositionally biased region" description="Basic and acidic residues" evidence="1">
    <location>
        <begin position="512"/>
        <end position="534"/>
    </location>
</feature>
<feature type="compositionally biased region" description="Polar residues" evidence="1">
    <location>
        <begin position="435"/>
        <end position="463"/>
    </location>
</feature>
<feature type="compositionally biased region" description="Low complexity" evidence="1">
    <location>
        <begin position="536"/>
        <end position="545"/>
    </location>
</feature>
<feature type="compositionally biased region" description="Basic and acidic residues" evidence="1">
    <location>
        <begin position="561"/>
        <end position="570"/>
    </location>
</feature>
<evidence type="ECO:0000313" key="4">
    <source>
        <dbReference type="Proteomes" id="UP001151532"/>
    </source>
</evidence>
<comment type="caution">
    <text evidence="3">The sequence shown here is derived from an EMBL/GenBank/DDBJ whole genome shotgun (WGS) entry which is preliminary data.</text>
</comment>
<feature type="compositionally biased region" description="Acidic residues" evidence="1">
    <location>
        <begin position="84"/>
        <end position="96"/>
    </location>
</feature>
<feature type="compositionally biased region" description="Low complexity" evidence="1">
    <location>
        <begin position="470"/>
        <end position="488"/>
    </location>
</feature>
<feature type="compositionally biased region" description="Acidic residues" evidence="1">
    <location>
        <begin position="194"/>
        <end position="208"/>
    </location>
</feature>
<dbReference type="OrthoDB" id="1928179at2759"/>
<sequence>MIKRSPSRNARSKGIKAKHVLQICLLLGVCFWLLYQVKHSHDKKKELEEKDASFSQKTLSHEVLPKLGRKDPHPGLQDKTSEKNEEEEEDETGVDEEGNKKEENEHEKDDEEEGGQEGGGTKDEEVEREEQRMHEEEEKGGEVTDHLEKEKEEQIEHEEDEQNEEANINETNDEDRKVGDDEVDERDREKIEGEADPDGEFMDEEKEREDDGEKKESQGNEGEGKEIQGNEDEDREVQTDHETQSDGQDHDGSGKNSHVAREEHYMADDASSAVTHDTQIISTEPEKEGLEKSNEKLVADDLQQDKYSINDNPVDVNGDKNNSTSQLEQAGNGHSLNATADEKKNDVTSPSMSEEGSPNNSTVTPNITTVTVLSSDQSVSSNKSTEVSSEAGDNQVSENLEVPGTSQQNGMLNVSESAQIRNATVDGQVTGDIANLQTTQSEQVNNGINSESIQSDSNSTLLGQTEKADSFGNDSSNSSSNSESGGSDKTIEKPEVTATEDVNSGFSSGTNETKEATHDENSDTIHESGGRDENTDSSTTNETSDAVTHDPNDSSDSSIGQDEKEARIDLDTLPEFGTGRVDNGNVAEE</sequence>
<feature type="compositionally biased region" description="Low complexity" evidence="1">
    <location>
        <begin position="378"/>
        <end position="390"/>
    </location>
</feature>
<organism evidence="3 4">
    <name type="scientific">Salix purpurea</name>
    <name type="common">Purple osier willow</name>
    <dbReference type="NCBI Taxonomy" id="77065"/>
    <lineage>
        <taxon>Eukaryota</taxon>
        <taxon>Viridiplantae</taxon>
        <taxon>Streptophyta</taxon>
        <taxon>Embryophyta</taxon>
        <taxon>Tracheophyta</taxon>
        <taxon>Spermatophyta</taxon>
        <taxon>Magnoliopsida</taxon>
        <taxon>eudicotyledons</taxon>
        <taxon>Gunneridae</taxon>
        <taxon>Pentapetalae</taxon>
        <taxon>rosids</taxon>
        <taxon>fabids</taxon>
        <taxon>Malpighiales</taxon>
        <taxon>Salicaceae</taxon>
        <taxon>Saliceae</taxon>
        <taxon>Salix</taxon>
    </lineage>
</organism>
<reference evidence="3" key="1">
    <citation type="submission" date="2022-11" db="EMBL/GenBank/DDBJ databases">
        <authorList>
            <person name="Hyden B.L."/>
            <person name="Feng K."/>
            <person name="Yates T."/>
            <person name="Jawdy S."/>
            <person name="Smart L.B."/>
            <person name="Muchero W."/>
        </authorList>
    </citation>
    <scope>NUCLEOTIDE SEQUENCE</scope>
    <source>
        <tissue evidence="3">Shoot tip</tissue>
    </source>
</reference>
<dbReference type="Proteomes" id="UP001151532">
    <property type="component" value="Chromosome 16"/>
</dbReference>
<protein>
    <submittedName>
        <fullName evidence="3">MYB-LIKE PROTEIN X</fullName>
    </submittedName>
</protein>
<reference evidence="3" key="2">
    <citation type="journal article" date="2023" name="Int. J. Mol. Sci.">
        <title>De Novo Assembly and Annotation of 11 Diverse Shrub Willow (Salix) Genomes Reveals Novel Gene Organization in Sex-Linked Regions.</title>
        <authorList>
            <person name="Hyden B."/>
            <person name="Feng K."/>
            <person name="Yates T.B."/>
            <person name="Jawdy S."/>
            <person name="Cereghino C."/>
            <person name="Smart L.B."/>
            <person name="Muchero W."/>
        </authorList>
    </citation>
    <scope>NUCLEOTIDE SEQUENCE</scope>
    <source>
        <tissue evidence="3">Shoot tip</tissue>
    </source>
</reference>
<evidence type="ECO:0000313" key="3">
    <source>
        <dbReference type="EMBL" id="KAJ6754882.1"/>
    </source>
</evidence>
<feature type="compositionally biased region" description="Basic and acidic residues" evidence="1">
    <location>
        <begin position="59"/>
        <end position="73"/>
    </location>
</feature>
<dbReference type="EMBL" id="JAPFFK010000007">
    <property type="protein sequence ID" value="KAJ6754882.1"/>
    <property type="molecule type" value="Genomic_DNA"/>
</dbReference>
<accession>A0A9Q0VUE5</accession>
<keyword evidence="2" id="KW-0472">Membrane</keyword>
<feature type="compositionally biased region" description="Basic and acidic residues" evidence="1">
    <location>
        <begin position="284"/>
        <end position="299"/>
    </location>
</feature>